<dbReference type="EMBL" id="JACDTQ010000745">
    <property type="protein sequence ID" value="KAF5926528.1"/>
    <property type="molecule type" value="Genomic_DNA"/>
</dbReference>
<dbReference type="Proteomes" id="UP000551758">
    <property type="component" value="Unassembled WGS sequence"/>
</dbReference>
<name>A0A7J7FF31_DICBM</name>
<dbReference type="AlphaFoldDB" id="A0A7J7FF31"/>
<sequence length="175" mass="19308">MGEGDVGQSWLATCSAASGAIHLIFWHDVKKAKLVLHPTLTVLLSLEISASSLWLLTLSWFSLSPSASGSTSLSSKLYRSQKKAMQYNSFRKFFIIMRGPKTHHVSVSGGRSVCLYVVDDLCWCSSNGTALLIFAKLVPMKNTNPKLITTFCRGDQNKSVIEAPKQNPLAFQRKK</sequence>
<proteinExistence type="predicted"/>
<gene>
    <name evidence="1" type="ORF">HPG69_001156</name>
</gene>
<accession>A0A7J7FF31</accession>
<evidence type="ECO:0000313" key="1">
    <source>
        <dbReference type="EMBL" id="KAF5926528.1"/>
    </source>
</evidence>
<comment type="caution">
    <text evidence="1">The sequence shown here is derived from an EMBL/GenBank/DDBJ whole genome shotgun (WGS) entry which is preliminary data.</text>
</comment>
<protein>
    <submittedName>
        <fullName evidence="1">Uncharacterized protein</fullName>
    </submittedName>
</protein>
<keyword evidence="2" id="KW-1185">Reference proteome</keyword>
<organism evidence="1 2">
    <name type="scientific">Diceros bicornis minor</name>
    <name type="common">South-central black rhinoceros</name>
    <dbReference type="NCBI Taxonomy" id="77932"/>
    <lineage>
        <taxon>Eukaryota</taxon>
        <taxon>Metazoa</taxon>
        <taxon>Chordata</taxon>
        <taxon>Craniata</taxon>
        <taxon>Vertebrata</taxon>
        <taxon>Euteleostomi</taxon>
        <taxon>Mammalia</taxon>
        <taxon>Eutheria</taxon>
        <taxon>Laurasiatheria</taxon>
        <taxon>Perissodactyla</taxon>
        <taxon>Rhinocerotidae</taxon>
        <taxon>Diceros</taxon>
    </lineage>
</organism>
<reference evidence="1 2" key="1">
    <citation type="journal article" date="2020" name="Mol. Biol. Evol.">
        <title>Interspecific Gene Flow and the Evolution of Specialization in Black and White Rhinoceros.</title>
        <authorList>
            <person name="Moodley Y."/>
            <person name="Westbury M.V."/>
            <person name="Russo I.M."/>
            <person name="Gopalakrishnan S."/>
            <person name="Rakotoarivelo A."/>
            <person name="Olsen R.A."/>
            <person name="Prost S."/>
            <person name="Tunstall T."/>
            <person name="Ryder O.A."/>
            <person name="Dalen L."/>
            <person name="Bruford M.W."/>
        </authorList>
    </citation>
    <scope>NUCLEOTIDE SEQUENCE [LARGE SCALE GENOMIC DNA]</scope>
    <source>
        <strain evidence="1">SBR-YM</strain>
        <tissue evidence="1">Skin</tissue>
    </source>
</reference>
<evidence type="ECO:0000313" key="2">
    <source>
        <dbReference type="Proteomes" id="UP000551758"/>
    </source>
</evidence>